<dbReference type="RefSeq" id="WP_229382627.1">
    <property type="nucleotide sequence ID" value="NZ_JAGTTN010000001.1"/>
</dbReference>
<proteinExistence type="predicted"/>
<dbReference type="PANTHER" id="PTHR45947:SF3">
    <property type="entry name" value="SULFOQUINOVOSYL TRANSFERASE SQD2"/>
    <property type="match status" value="1"/>
</dbReference>
<dbReference type="Proteomes" id="UP001139354">
    <property type="component" value="Unassembled WGS sequence"/>
</dbReference>
<dbReference type="SUPFAM" id="SSF53756">
    <property type="entry name" value="UDP-Glycosyltransferase/glycogen phosphorylase"/>
    <property type="match status" value="1"/>
</dbReference>
<keyword evidence="3" id="KW-1185">Reference proteome</keyword>
<accession>A0A9X1LS48</accession>
<evidence type="ECO:0000313" key="3">
    <source>
        <dbReference type="Proteomes" id="UP001139354"/>
    </source>
</evidence>
<dbReference type="AlphaFoldDB" id="A0A9X1LS48"/>
<dbReference type="Pfam" id="PF13692">
    <property type="entry name" value="Glyco_trans_1_4"/>
    <property type="match status" value="1"/>
</dbReference>
<dbReference type="Gene3D" id="3.40.50.2000">
    <property type="entry name" value="Glycogen Phosphorylase B"/>
    <property type="match status" value="2"/>
</dbReference>
<dbReference type="EMBL" id="JAGTTN010000001">
    <property type="protein sequence ID" value="MCC2030726.1"/>
    <property type="molecule type" value="Genomic_DNA"/>
</dbReference>
<evidence type="ECO:0000256" key="1">
    <source>
        <dbReference type="ARBA" id="ARBA00021292"/>
    </source>
</evidence>
<organism evidence="2 3">
    <name type="scientific">Microbacterium allomyrinae</name>
    <dbReference type="NCBI Taxonomy" id="2830666"/>
    <lineage>
        <taxon>Bacteria</taxon>
        <taxon>Bacillati</taxon>
        <taxon>Actinomycetota</taxon>
        <taxon>Actinomycetes</taxon>
        <taxon>Micrococcales</taxon>
        <taxon>Microbacteriaceae</taxon>
        <taxon>Microbacterium</taxon>
    </lineage>
</organism>
<dbReference type="InterPro" id="IPR050194">
    <property type="entry name" value="Glycosyltransferase_grp1"/>
</dbReference>
<dbReference type="GO" id="GO:0016757">
    <property type="term" value="F:glycosyltransferase activity"/>
    <property type="evidence" value="ECO:0007669"/>
    <property type="project" value="TreeGrafter"/>
</dbReference>
<evidence type="ECO:0000313" key="2">
    <source>
        <dbReference type="EMBL" id="MCC2030726.1"/>
    </source>
</evidence>
<reference evidence="2" key="1">
    <citation type="submission" date="2021-04" db="EMBL/GenBank/DDBJ databases">
        <title>Microbacterium tenobrionis sp. nov. and Microbacterium allomyrinae sp. nov., isolated from larvae of Tenobrio molitor and Allomyrina dichotoma, respectively.</title>
        <authorList>
            <person name="Lee S.D."/>
        </authorList>
    </citation>
    <scope>NUCLEOTIDE SEQUENCE</scope>
    <source>
        <strain evidence="2">BWT-G7</strain>
    </source>
</reference>
<sequence length="349" mass="38278">MAAYQERWPGEVVMVGIDGGEDGNVGLGAEWLPSDDLPFRVHVATDLAEALAAARADIILAPHHPNFRAVLDMSMPAALTSEIPARDAAIPPLEEGPAASVRARIVAGAVRYEWQLRGMAKRAAGLQCNGWSAWEAYSRFSPDPLLFYDTRLTREQVDAASRDDRTLLPDGQIRLAFSGRYVTGKGPMYAVRLHEALRDRGIAHTLTLVGDGVLEPALRAKAGDDVQFLAPMDFDTEWVRWVRESVDVMVLPHIQGDPSGTYLEASGLGVPVLGFDNTALRNLVSRFDLGWVGPLRDVDSLADIVQSVVADPGEIARRGERGGRFMQEHHFDAEFDRRIEHLLGILASR</sequence>
<comment type="caution">
    <text evidence="2">The sequence shown here is derived from an EMBL/GenBank/DDBJ whole genome shotgun (WGS) entry which is preliminary data.</text>
</comment>
<dbReference type="PANTHER" id="PTHR45947">
    <property type="entry name" value="SULFOQUINOVOSYL TRANSFERASE SQD2"/>
    <property type="match status" value="1"/>
</dbReference>
<protein>
    <recommendedName>
        <fullName evidence="1">D-inositol 3-phosphate glycosyltransferase</fullName>
    </recommendedName>
</protein>
<name>A0A9X1LS48_9MICO</name>
<gene>
    <name evidence="2" type="ORF">KEC57_00845</name>
</gene>